<dbReference type="AlphaFoldDB" id="A0A239TJ60"/>
<dbReference type="PANTHER" id="PTHR39966:SF1">
    <property type="entry name" value="HEMERYTHRIN-LIKE DOMAIN-CONTAINING PROTEIN"/>
    <property type="match status" value="1"/>
</dbReference>
<evidence type="ECO:0000313" key="2">
    <source>
        <dbReference type="EMBL" id="SNU97479.1"/>
    </source>
</evidence>
<gene>
    <name evidence="2" type="ORF">SAMEA4364220_00765</name>
</gene>
<dbReference type="RefSeq" id="WP_027889595.1">
    <property type="nucleotide sequence ID" value="NZ_JACJLZ010000010.1"/>
</dbReference>
<feature type="domain" description="Hemerythrin-like" evidence="1">
    <location>
        <begin position="4"/>
        <end position="141"/>
    </location>
</feature>
<dbReference type="GeneID" id="78506790"/>
<dbReference type="Pfam" id="PF01814">
    <property type="entry name" value="Hemerythrin"/>
    <property type="match status" value="1"/>
</dbReference>
<sequence length="164" mass="19522">MYIFEVLYKEHENIHAFTDKLEQMAINFMEKNEISFEAYEEAINFIKTYADKRHHQKEEQVLFKAMLENLGEMANNLINHGMIVEHNLARLYVWELEEALKAYKQAPTTVLKLKILTTIMSYVYLLRRHIHKENNAVYPYAKKNLPKDLIEKLDLEAKKYDGVL</sequence>
<dbReference type="Gene3D" id="1.20.120.520">
    <property type="entry name" value="nmb1532 protein domain like"/>
    <property type="match status" value="1"/>
</dbReference>
<evidence type="ECO:0000313" key="3">
    <source>
        <dbReference type="Proteomes" id="UP000215383"/>
    </source>
</evidence>
<dbReference type="eggNOG" id="COG3945">
    <property type="taxonomic scope" value="Bacteria"/>
</dbReference>
<keyword evidence="3" id="KW-1185">Reference proteome</keyword>
<dbReference type="PANTHER" id="PTHR39966">
    <property type="entry name" value="BLL2471 PROTEIN-RELATED"/>
    <property type="match status" value="1"/>
</dbReference>
<evidence type="ECO:0000259" key="1">
    <source>
        <dbReference type="Pfam" id="PF01814"/>
    </source>
</evidence>
<organism evidence="2 3">
    <name type="scientific">Megamonas hypermegale</name>
    <dbReference type="NCBI Taxonomy" id="158847"/>
    <lineage>
        <taxon>Bacteria</taxon>
        <taxon>Bacillati</taxon>
        <taxon>Bacillota</taxon>
        <taxon>Negativicutes</taxon>
        <taxon>Selenomonadales</taxon>
        <taxon>Selenomonadaceae</taxon>
        <taxon>Megamonas</taxon>
    </lineage>
</organism>
<dbReference type="Proteomes" id="UP000215383">
    <property type="component" value="Chromosome 1"/>
</dbReference>
<accession>A0A239TJ60</accession>
<reference evidence="2 3" key="1">
    <citation type="submission" date="2017-06" db="EMBL/GenBank/DDBJ databases">
        <authorList>
            <consortium name="Pathogen Informatics"/>
        </authorList>
    </citation>
    <scope>NUCLEOTIDE SEQUENCE [LARGE SCALE GENOMIC DNA]</scope>
    <source>
        <strain evidence="2 3">NCTC10570</strain>
    </source>
</reference>
<dbReference type="EMBL" id="LT906446">
    <property type="protein sequence ID" value="SNU97479.1"/>
    <property type="molecule type" value="Genomic_DNA"/>
</dbReference>
<dbReference type="InterPro" id="IPR012312">
    <property type="entry name" value="Hemerythrin-like"/>
</dbReference>
<protein>
    <submittedName>
        <fullName evidence="2">Uncharacterized conserved protein</fullName>
    </submittedName>
</protein>
<proteinExistence type="predicted"/>
<name>A0A239TJ60_9FIRM</name>
<dbReference type="GO" id="GO:0005886">
    <property type="term" value="C:plasma membrane"/>
    <property type="evidence" value="ECO:0007669"/>
    <property type="project" value="TreeGrafter"/>
</dbReference>